<dbReference type="Proteomes" id="UP000321933">
    <property type="component" value="Unassembled WGS sequence"/>
</dbReference>
<evidence type="ECO:0000259" key="1">
    <source>
        <dbReference type="Pfam" id="PF05618"/>
    </source>
</evidence>
<dbReference type="AlphaFoldDB" id="A0A5C8ZYI4"/>
<dbReference type="PANTHER" id="PTHR38037:SF2">
    <property type="entry name" value="ATP-DEPENDENT ZINC PROTEASE DOMAIN-CONTAINING PROTEIN-RELATED"/>
    <property type="match status" value="1"/>
</dbReference>
<evidence type="ECO:0000313" key="3">
    <source>
        <dbReference type="Proteomes" id="UP000321933"/>
    </source>
</evidence>
<reference evidence="2 3" key="1">
    <citation type="submission" date="2019-08" db="EMBL/GenBank/DDBJ databases">
        <title>Parahaliea maris sp. nov., isolated from the surface seawater.</title>
        <authorList>
            <person name="Liu Y."/>
        </authorList>
    </citation>
    <scope>NUCLEOTIDE SEQUENCE [LARGE SCALE GENOMIC DNA]</scope>
    <source>
        <strain evidence="2 3">S2-26</strain>
    </source>
</reference>
<keyword evidence="3" id="KW-1185">Reference proteome</keyword>
<dbReference type="InterPro" id="IPR008503">
    <property type="entry name" value="Asp_endopeptidase"/>
</dbReference>
<dbReference type="OrthoDB" id="8546610at2"/>
<feature type="domain" description="Retropepsin-like aspartic endopeptidase" evidence="1">
    <location>
        <begin position="97"/>
        <end position="228"/>
    </location>
</feature>
<dbReference type="Pfam" id="PF05618">
    <property type="entry name" value="Zn_protease"/>
    <property type="match status" value="1"/>
</dbReference>
<gene>
    <name evidence="2" type="ORF">FVW59_06865</name>
</gene>
<organism evidence="2 3">
    <name type="scientific">Parahaliea aestuarii</name>
    <dbReference type="NCBI Taxonomy" id="1852021"/>
    <lineage>
        <taxon>Bacteria</taxon>
        <taxon>Pseudomonadati</taxon>
        <taxon>Pseudomonadota</taxon>
        <taxon>Gammaproteobacteria</taxon>
        <taxon>Cellvibrionales</taxon>
        <taxon>Halieaceae</taxon>
        <taxon>Parahaliea</taxon>
    </lineage>
</organism>
<protein>
    <recommendedName>
        <fullName evidence="1">Retropepsin-like aspartic endopeptidase domain-containing protein</fullName>
    </recommendedName>
</protein>
<dbReference type="EMBL" id="VRYZ01000002">
    <property type="protein sequence ID" value="TXS93538.1"/>
    <property type="molecule type" value="Genomic_DNA"/>
</dbReference>
<dbReference type="PANTHER" id="PTHR38037">
    <property type="entry name" value="ZN_PROTEASE DOMAIN-CONTAINING PROTEIN"/>
    <property type="match status" value="1"/>
</dbReference>
<evidence type="ECO:0000313" key="2">
    <source>
        <dbReference type="EMBL" id="TXS93538.1"/>
    </source>
</evidence>
<accession>A0A5C8ZYI4</accession>
<dbReference type="SUPFAM" id="SSF50630">
    <property type="entry name" value="Acid proteases"/>
    <property type="match status" value="1"/>
</dbReference>
<sequence length="229" mass="24571">MPVTSPCQREVDVKRLPPLMVLVAAAVLAGCVSAPVEPVAGETPKAPACPPVVVEECPVCDARACPGPPVVEKIVTRTVPAPAPAAPARAGKLNLPVYGSEEWATVEPPGLKLRARMDTGVDTTSLDVSNLRQFEKDGQSYVMFELTAAEGEGTLEVEAAVERRVTLKRRDGGSERRYIVQLWLSVGDSRSLIDVAIAERENSEFPLQVGRNFLTDVAIVDVGQRYLAN</sequence>
<dbReference type="InterPro" id="IPR021109">
    <property type="entry name" value="Peptidase_aspartic_dom_sf"/>
</dbReference>
<dbReference type="Gene3D" id="2.40.70.10">
    <property type="entry name" value="Acid Proteases"/>
    <property type="match status" value="1"/>
</dbReference>
<proteinExistence type="predicted"/>
<name>A0A5C8ZYI4_9GAMM</name>
<comment type="caution">
    <text evidence="2">The sequence shown here is derived from an EMBL/GenBank/DDBJ whole genome shotgun (WGS) entry which is preliminary data.</text>
</comment>